<reference evidence="9" key="1">
    <citation type="submission" date="2021-02" db="EMBL/GenBank/DDBJ databases">
        <title>Natronoglycomyces albus gen. nov., sp. nov, a haloalkaliphilic actinobacterium from a soda solonchak soil.</title>
        <authorList>
            <person name="Sorokin D.Y."/>
            <person name="Khijniak T.V."/>
            <person name="Zakharycheva A.P."/>
            <person name="Boueva O.V."/>
            <person name="Ariskina E.V."/>
            <person name="Hahnke R.L."/>
            <person name="Bunk B."/>
            <person name="Sproer C."/>
            <person name="Schumann P."/>
            <person name="Evtushenko L.I."/>
            <person name="Kublanov I.V."/>
        </authorList>
    </citation>
    <scope>NUCLEOTIDE SEQUENCE</scope>
    <source>
        <strain evidence="9">DSM 106290</strain>
    </source>
</reference>
<dbReference type="SUPFAM" id="SSF56281">
    <property type="entry name" value="Metallo-hydrolase/oxidoreductase"/>
    <property type="match status" value="1"/>
</dbReference>
<dbReference type="Pfam" id="PF00753">
    <property type="entry name" value="Lactamase_B"/>
    <property type="match status" value="1"/>
</dbReference>
<feature type="domain" description="Metallo-beta-lactamase" evidence="8">
    <location>
        <begin position="562"/>
        <end position="784"/>
    </location>
</feature>
<feature type="region of interest" description="Disordered" evidence="6">
    <location>
        <begin position="157"/>
        <end position="178"/>
    </location>
</feature>
<sequence>MRHRAEPDWTMWRDTRLLLVACGVWAACLFGLHTSGFVAVMVALAALGLSFLAGTGPVRSAISTLAFGIVLGSIVVSLHVAARDAEPLATWAKRGETGSAQVRLTEHPRELARNPGYVRVAARLEAFSANNGVESDIEGQYRVLLIGRAEDWQATENSHIDPSAPTSVDPGGGDDPQLAAGRQTLSFTAGDTVVVEAQLQHPERGQLLSAVIFSRGPPQMVSAAGWWQRWANTLHQGLHTATAGLTDDEAGLIAGLALGDASAMSLELIEDFRTTGLAHLVVTSGYHTNLVLGVVLLIAAAARAGPVARLVLGVAALVAFIVIVGPQPPVMRAAAMATIVLIAFALGRPSSGLSALSGAVTLLLLLDPGLSAQWGFALSVSACVGLIGFAFRWARRLEHRGWPRLVALAVTIPVAAQAALTPLLVAIGGEVSLVAIPVNMAATLVAAPAVVLSVATVASAAIWMPVGELVAQMAALPARWLMFLSQTGASVPGGTVAWPSGTLWAIALGALIVSVLIALRFATPRRWIVAVSLIGVLLSPVMWLGNTSYPDGWVLTMCDVGQGDAIVLPGRDDGVIVVDVGPNDEDIDQCLEDLDVRHIDLIVVSHFHMDHVGGIRGALRGRGVDAILVPPPAGAEDGHAMMADSFEHLPPLAEQTRSSPQSGVSARPNPSQSRNSSAEVIAAEAGQTFEIGETTIEVLAPLGGEWRGTRSDSNNNSVVVAAHTAGVRTLLTGDIEIEAQRELMQARLDLDSDILKVPHHGSKYSKETFFDAVDAQVALIGVGENNTYGHPDPDMLRRFSQGGVLVKRTDIYGTVTITAKNGQLLIQDSS</sequence>
<keyword evidence="5 7" id="KW-0472">Membrane</keyword>
<keyword evidence="3 7" id="KW-0812">Transmembrane</keyword>
<dbReference type="PANTHER" id="PTHR30619">
    <property type="entry name" value="DNA INTERNALIZATION/COMPETENCE PROTEIN COMEC/REC2"/>
    <property type="match status" value="1"/>
</dbReference>
<dbReference type="InterPro" id="IPR036866">
    <property type="entry name" value="RibonucZ/Hydroxyglut_hydro"/>
</dbReference>
<evidence type="ECO:0000256" key="1">
    <source>
        <dbReference type="ARBA" id="ARBA00004651"/>
    </source>
</evidence>
<dbReference type="GO" id="GO:0005886">
    <property type="term" value="C:plasma membrane"/>
    <property type="evidence" value="ECO:0007669"/>
    <property type="project" value="UniProtKB-SubCell"/>
</dbReference>
<evidence type="ECO:0000256" key="6">
    <source>
        <dbReference type="SAM" id="MobiDB-lite"/>
    </source>
</evidence>
<dbReference type="Proteomes" id="UP000662939">
    <property type="component" value="Chromosome"/>
</dbReference>
<dbReference type="InterPro" id="IPR035681">
    <property type="entry name" value="ComA-like_MBL"/>
</dbReference>
<feature type="transmembrane region" description="Helical" evidence="7">
    <location>
        <begin position="440"/>
        <end position="466"/>
    </location>
</feature>
<feature type="region of interest" description="Disordered" evidence="6">
    <location>
        <begin position="653"/>
        <end position="679"/>
    </location>
</feature>
<organism evidence="9 10">
    <name type="scientific">Natronoglycomyces albus</name>
    <dbReference type="NCBI Taxonomy" id="2811108"/>
    <lineage>
        <taxon>Bacteria</taxon>
        <taxon>Bacillati</taxon>
        <taxon>Actinomycetota</taxon>
        <taxon>Actinomycetes</taxon>
        <taxon>Glycomycetales</taxon>
        <taxon>Glycomycetaceae</taxon>
        <taxon>Natronoglycomyces</taxon>
    </lineage>
</organism>
<feature type="transmembrane region" description="Helical" evidence="7">
    <location>
        <begin position="337"/>
        <end position="366"/>
    </location>
</feature>
<gene>
    <name evidence="9" type="ORF">JQS30_11900</name>
</gene>
<feature type="transmembrane region" description="Helical" evidence="7">
    <location>
        <begin position="277"/>
        <end position="301"/>
    </location>
</feature>
<feature type="transmembrane region" description="Helical" evidence="7">
    <location>
        <begin position="527"/>
        <end position="545"/>
    </location>
</feature>
<dbReference type="EMBL" id="CP070496">
    <property type="protein sequence ID" value="QSB04479.1"/>
    <property type="molecule type" value="Genomic_DNA"/>
</dbReference>
<evidence type="ECO:0000313" key="9">
    <source>
        <dbReference type="EMBL" id="QSB04479.1"/>
    </source>
</evidence>
<dbReference type="NCBIfam" id="TIGR00361">
    <property type="entry name" value="ComEC_Rec2"/>
    <property type="match status" value="1"/>
</dbReference>
<keyword evidence="10" id="KW-1185">Reference proteome</keyword>
<name>A0A895XM44_9ACTN</name>
<dbReference type="InterPro" id="IPR004477">
    <property type="entry name" value="ComEC_N"/>
</dbReference>
<feature type="transmembrane region" description="Helical" evidence="7">
    <location>
        <begin position="405"/>
        <end position="428"/>
    </location>
</feature>
<feature type="transmembrane region" description="Helical" evidence="7">
    <location>
        <begin position="60"/>
        <end position="81"/>
    </location>
</feature>
<evidence type="ECO:0000256" key="5">
    <source>
        <dbReference type="ARBA" id="ARBA00023136"/>
    </source>
</evidence>
<feature type="transmembrane region" description="Helical" evidence="7">
    <location>
        <begin position="504"/>
        <end position="522"/>
    </location>
</feature>
<dbReference type="KEGG" id="nav:JQS30_11900"/>
<protein>
    <submittedName>
        <fullName evidence="9">DNA internalization-related competence protein ComEC/Rec2</fullName>
    </submittedName>
</protein>
<feature type="transmembrane region" description="Helical" evidence="7">
    <location>
        <begin position="307"/>
        <end position="325"/>
    </location>
</feature>
<dbReference type="GO" id="GO:0030420">
    <property type="term" value="P:establishment of competence for transformation"/>
    <property type="evidence" value="ECO:0007669"/>
    <property type="project" value="InterPro"/>
</dbReference>
<dbReference type="AlphaFoldDB" id="A0A895XM44"/>
<keyword evidence="2" id="KW-1003">Cell membrane</keyword>
<feature type="transmembrane region" description="Helical" evidence="7">
    <location>
        <begin position="372"/>
        <end position="393"/>
    </location>
</feature>
<dbReference type="PROSITE" id="PS51257">
    <property type="entry name" value="PROKAR_LIPOPROTEIN"/>
    <property type="match status" value="1"/>
</dbReference>
<dbReference type="InterPro" id="IPR001279">
    <property type="entry name" value="Metallo-B-lactamas"/>
</dbReference>
<evidence type="ECO:0000259" key="8">
    <source>
        <dbReference type="SMART" id="SM00849"/>
    </source>
</evidence>
<proteinExistence type="predicted"/>
<evidence type="ECO:0000256" key="2">
    <source>
        <dbReference type="ARBA" id="ARBA00022475"/>
    </source>
</evidence>
<dbReference type="NCBIfam" id="TIGR00360">
    <property type="entry name" value="ComEC_N-term"/>
    <property type="match status" value="1"/>
</dbReference>
<dbReference type="InterPro" id="IPR052159">
    <property type="entry name" value="Competence_DNA_uptake"/>
</dbReference>
<evidence type="ECO:0000313" key="10">
    <source>
        <dbReference type="Proteomes" id="UP000662939"/>
    </source>
</evidence>
<dbReference type="RefSeq" id="WP_213170478.1">
    <property type="nucleotide sequence ID" value="NZ_CP070496.1"/>
</dbReference>
<evidence type="ECO:0000256" key="4">
    <source>
        <dbReference type="ARBA" id="ARBA00022989"/>
    </source>
</evidence>
<feature type="compositionally biased region" description="Polar residues" evidence="6">
    <location>
        <begin position="655"/>
        <end position="678"/>
    </location>
</feature>
<dbReference type="Pfam" id="PF03772">
    <property type="entry name" value="Competence"/>
    <property type="match status" value="1"/>
</dbReference>
<dbReference type="CDD" id="cd07731">
    <property type="entry name" value="ComA-like_MBL-fold"/>
    <property type="match status" value="1"/>
</dbReference>
<evidence type="ECO:0000256" key="3">
    <source>
        <dbReference type="ARBA" id="ARBA00022692"/>
    </source>
</evidence>
<comment type="subcellular location">
    <subcellularLocation>
        <location evidence="1">Cell membrane</location>
        <topology evidence="1">Multi-pass membrane protein</topology>
    </subcellularLocation>
</comment>
<dbReference type="PANTHER" id="PTHR30619:SF1">
    <property type="entry name" value="RECOMBINATION PROTEIN 2"/>
    <property type="match status" value="1"/>
</dbReference>
<dbReference type="Gene3D" id="3.60.15.10">
    <property type="entry name" value="Ribonuclease Z/Hydroxyacylglutathione hydrolase-like"/>
    <property type="match status" value="1"/>
</dbReference>
<keyword evidence="4 7" id="KW-1133">Transmembrane helix</keyword>
<dbReference type="SMART" id="SM00849">
    <property type="entry name" value="Lactamase_B"/>
    <property type="match status" value="1"/>
</dbReference>
<dbReference type="InterPro" id="IPR004797">
    <property type="entry name" value="Competence_ComEC/Rec2"/>
</dbReference>
<evidence type="ECO:0000256" key="7">
    <source>
        <dbReference type="SAM" id="Phobius"/>
    </source>
</evidence>
<accession>A0A895XM44</accession>